<gene>
    <name evidence="1" type="ORF">MM415A05863_0002</name>
</gene>
<accession>A0A6M3JEU0</accession>
<proteinExistence type="predicted"/>
<sequence>MIAKTYTRKSCEGAIRVVVNRDNNGKFCSIQIYPPAKENNCGYSYAFALQDLLTFALKRAENQREINLILKAVSGHYCNAMPPNEKHCRSCSDAIGQMIKVEFPND</sequence>
<dbReference type="AlphaFoldDB" id="A0A6M3JEU0"/>
<dbReference type="EMBL" id="MT141643">
    <property type="protein sequence ID" value="QJA68719.1"/>
    <property type="molecule type" value="Genomic_DNA"/>
</dbReference>
<organism evidence="1">
    <name type="scientific">viral metagenome</name>
    <dbReference type="NCBI Taxonomy" id="1070528"/>
    <lineage>
        <taxon>unclassified sequences</taxon>
        <taxon>metagenomes</taxon>
        <taxon>organismal metagenomes</taxon>
    </lineage>
</organism>
<evidence type="ECO:0000313" key="1">
    <source>
        <dbReference type="EMBL" id="QJA68719.1"/>
    </source>
</evidence>
<protein>
    <submittedName>
        <fullName evidence="1">Uncharacterized protein</fullName>
    </submittedName>
</protein>
<reference evidence="1" key="1">
    <citation type="submission" date="2020-03" db="EMBL/GenBank/DDBJ databases">
        <title>The deep terrestrial virosphere.</title>
        <authorList>
            <person name="Holmfeldt K."/>
            <person name="Nilsson E."/>
            <person name="Simone D."/>
            <person name="Lopez-Fernandez M."/>
            <person name="Wu X."/>
            <person name="de Brujin I."/>
            <person name="Lundin D."/>
            <person name="Andersson A."/>
            <person name="Bertilsson S."/>
            <person name="Dopson M."/>
        </authorList>
    </citation>
    <scope>NUCLEOTIDE SEQUENCE</scope>
    <source>
        <strain evidence="1">MM415A05863</strain>
    </source>
</reference>
<name>A0A6M3JEU0_9ZZZZ</name>